<feature type="site" description="Transition state stabilizer" evidence="9">
    <location>
        <position position="105"/>
    </location>
</feature>
<feature type="signal peptide" evidence="11">
    <location>
        <begin position="1"/>
        <end position="28"/>
    </location>
</feature>
<dbReference type="GO" id="GO:0008270">
    <property type="term" value="F:zinc ion binding"/>
    <property type="evidence" value="ECO:0007669"/>
    <property type="project" value="UniProtKB-UniRule"/>
</dbReference>
<dbReference type="PANTHER" id="PTHR43126">
    <property type="entry name" value="D-ALANYL-D-ALANINE DIPEPTIDASE"/>
    <property type="match status" value="1"/>
</dbReference>
<keyword evidence="13" id="KW-1185">Reference proteome</keyword>
<evidence type="ECO:0000256" key="5">
    <source>
        <dbReference type="ARBA" id="ARBA00022833"/>
    </source>
</evidence>
<accession>A0AAE9YY19</accession>
<dbReference type="InterPro" id="IPR009045">
    <property type="entry name" value="Zn_M74/Hedgehog-like"/>
</dbReference>
<evidence type="ECO:0000256" key="11">
    <source>
        <dbReference type="SAM" id="SignalP"/>
    </source>
</evidence>
<dbReference type="PIRSF" id="PIRSF026671">
    <property type="entry name" value="AA_dipeptidase"/>
    <property type="match status" value="1"/>
</dbReference>
<comment type="cofactor">
    <cofactor evidence="9">
        <name>Zn(2+)</name>
        <dbReference type="ChEBI" id="CHEBI:29105"/>
    </cofactor>
    <text evidence="9">Binds 1 zinc ion per subunit.</text>
</comment>
<dbReference type="Gene3D" id="3.30.1380.10">
    <property type="match status" value="1"/>
</dbReference>
<evidence type="ECO:0000256" key="3">
    <source>
        <dbReference type="ARBA" id="ARBA00022723"/>
    </source>
</evidence>
<evidence type="ECO:0000256" key="9">
    <source>
        <dbReference type="HAMAP-Rule" id="MF_01924"/>
    </source>
</evidence>
<feature type="binding site" evidence="9">
    <location>
        <position position="157"/>
    </location>
    <ligand>
        <name>Zn(2+)</name>
        <dbReference type="ChEBI" id="CHEBI:29105"/>
        <note>catalytic</note>
    </ligand>
</feature>
<dbReference type="HAMAP" id="MF_01924">
    <property type="entry name" value="A_A_dipeptidase"/>
    <property type="match status" value="1"/>
</dbReference>
<protein>
    <recommendedName>
        <fullName evidence="9 10">D-alanyl-D-alanine dipeptidase</fullName>
        <shortName evidence="9 10">D-Ala-D-Ala dipeptidase</shortName>
        <ecNumber evidence="9 10">3.4.13.22</ecNumber>
    </recommendedName>
</protein>
<comment type="catalytic activity">
    <reaction evidence="1 9 10">
        <text>D-alanyl-D-alanine + H2O = 2 D-alanine</text>
        <dbReference type="Rhea" id="RHEA:20661"/>
        <dbReference type="ChEBI" id="CHEBI:15377"/>
        <dbReference type="ChEBI" id="CHEBI:57416"/>
        <dbReference type="ChEBI" id="CHEBI:57822"/>
        <dbReference type="EC" id="3.4.13.22"/>
    </reaction>
</comment>
<dbReference type="EMBL" id="CP059733">
    <property type="protein sequence ID" value="WDE03115.1"/>
    <property type="molecule type" value="Genomic_DNA"/>
</dbReference>
<evidence type="ECO:0000313" key="13">
    <source>
        <dbReference type="Proteomes" id="UP000032352"/>
    </source>
</evidence>
<dbReference type="GO" id="GO:0071555">
    <property type="term" value="P:cell wall organization"/>
    <property type="evidence" value="ECO:0007669"/>
    <property type="project" value="UniProtKB-KW"/>
</dbReference>
<reference evidence="12 13" key="2">
    <citation type="journal article" date="2022" name="Mar. Drugs">
        <title>Bioassay-Guided Fractionation Leads to the Detection of Cholic Acid Generated by the Rare Thalassomonas sp.</title>
        <authorList>
            <person name="Pheiffer F."/>
            <person name="Schneider Y.K."/>
            <person name="Hansen E.H."/>
            <person name="Andersen J.H."/>
            <person name="Isaksson J."/>
            <person name="Busche T."/>
            <person name="R C."/>
            <person name="Kalinowski J."/>
            <person name="Zyl L.V."/>
            <person name="Trindade M."/>
        </authorList>
    </citation>
    <scope>NUCLEOTIDE SEQUENCE [LARGE SCALE GENOMIC DNA]</scope>
    <source>
        <strain evidence="12 13">XOM25</strain>
    </source>
</reference>
<comment type="similarity">
    <text evidence="9 10">Belongs to the peptidase M15D family.</text>
</comment>
<evidence type="ECO:0000313" key="12">
    <source>
        <dbReference type="EMBL" id="WDE03115.1"/>
    </source>
</evidence>
<dbReference type="GO" id="GO:0006508">
    <property type="term" value="P:proteolysis"/>
    <property type="evidence" value="ECO:0007669"/>
    <property type="project" value="UniProtKB-KW"/>
</dbReference>
<keyword evidence="8 10" id="KW-0961">Cell wall biogenesis/degradation</keyword>
<comment type="function">
    <text evidence="9 10">Catalyzes hydrolysis of the D-alanyl-D-alanine dipeptide.</text>
</comment>
<evidence type="ECO:0000256" key="2">
    <source>
        <dbReference type="ARBA" id="ARBA00022670"/>
    </source>
</evidence>
<reference evidence="12 13" key="1">
    <citation type="journal article" date="2015" name="Genome Announc.">
        <title>Draft Genome Sequences of Marine Isolates of Thalassomonas viridans and Thalassomonas actiniarum.</title>
        <authorList>
            <person name="Olonade I."/>
            <person name="van Zyl L.J."/>
            <person name="Trindade M."/>
        </authorList>
    </citation>
    <scope>NUCLEOTIDE SEQUENCE [LARGE SCALE GENOMIC DNA]</scope>
    <source>
        <strain evidence="12 13">XOM25</strain>
    </source>
</reference>
<evidence type="ECO:0000256" key="8">
    <source>
        <dbReference type="ARBA" id="ARBA00023316"/>
    </source>
</evidence>
<evidence type="ECO:0000256" key="1">
    <source>
        <dbReference type="ARBA" id="ARBA00001362"/>
    </source>
</evidence>
<gene>
    <name evidence="9" type="primary">ddpX</name>
    <name evidence="12" type="ORF">SG34_017040</name>
</gene>
<dbReference type="GO" id="GO:0008237">
    <property type="term" value="F:metallopeptidase activity"/>
    <property type="evidence" value="ECO:0007669"/>
    <property type="project" value="UniProtKB-KW"/>
</dbReference>
<keyword evidence="5 9" id="KW-0862">Zinc</keyword>
<feature type="active site" description="Proton donor/acceptor" evidence="9">
    <location>
        <position position="217"/>
    </location>
</feature>
<feature type="chain" id="PRO_5042260853" description="D-alanyl-D-alanine dipeptidase" evidence="11">
    <location>
        <begin position="29"/>
        <end position="238"/>
    </location>
</feature>
<dbReference type="CDD" id="cd14817">
    <property type="entry name" value="D-Ala-D-Ala_dipeptidase_VanX"/>
    <property type="match status" value="1"/>
</dbReference>
<keyword evidence="6 9" id="KW-0224">Dipeptidase</keyword>
<dbReference type="Proteomes" id="UP000032352">
    <property type="component" value="Chromosome"/>
</dbReference>
<evidence type="ECO:0000256" key="6">
    <source>
        <dbReference type="ARBA" id="ARBA00022997"/>
    </source>
</evidence>
<dbReference type="SUPFAM" id="SSF55166">
    <property type="entry name" value="Hedgehog/DD-peptidase"/>
    <property type="match status" value="1"/>
</dbReference>
<dbReference type="KEGG" id="tvd:SG34_017040"/>
<dbReference type="AlphaFoldDB" id="A0AAE9YY19"/>
<feature type="binding site" evidence="9">
    <location>
        <position position="150"/>
    </location>
    <ligand>
        <name>Zn(2+)</name>
        <dbReference type="ChEBI" id="CHEBI:29105"/>
        <note>catalytic</note>
    </ligand>
</feature>
<sequence length="238" mass="27154">MAGKNRYLAVWLNLILICGAFVCRPVFAAGDKSDIPEGFVVLTEVIPTIEIELRYYSDDNFVGRRIPGYEKPEALLTEQAAKALAGAQAELMKFGLGLKVYDAYRPQRAVDFFARWAKDLKDTKMKARYYPEVAKKDLFDHGYIAAKSGHSRGSTLDVTLVSLVGVKPVELDMGTTWDYFSVSSWPANLALTPQQRANRMLLQQVMLRQGFSFLEEEWWHFTLKDEPFNDQYFNFAIK</sequence>
<dbReference type="GO" id="GO:0160237">
    <property type="term" value="F:D-Ala-D-Ala dipeptidase activity"/>
    <property type="evidence" value="ECO:0007669"/>
    <property type="project" value="UniProtKB-EC"/>
</dbReference>
<dbReference type="InterPro" id="IPR000755">
    <property type="entry name" value="A_A_dipeptidase"/>
</dbReference>
<dbReference type="PANTHER" id="PTHR43126:SF1">
    <property type="entry name" value="D-ALANYL-D-ALANINE DIPEPTIDASE"/>
    <property type="match status" value="1"/>
</dbReference>
<feature type="binding site" evidence="9">
    <location>
        <position position="220"/>
    </location>
    <ligand>
        <name>Zn(2+)</name>
        <dbReference type="ChEBI" id="CHEBI:29105"/>
        <note>catalytic</note>
    </ligand>
</feature>
<keyword evidence="4 9" id="KW-0378">Hydrolase</keyword>
<keyword evidence="11" id="KW-0732">Signal</keyword>
<name>A0AAE9YY19_9GAMM</name>
<keyword evidence="3 9" id="KW-0479">Metal-binding</keyword>
<evidence type="ECO:0000256" key="10">
    <source>
        <dbReference type="PIRNR" id="PIRNR026671"/>
    </source>
</evidence>
<evidence type="ECO:0000256" key="4">
    <source>
        <dbReference type="ARBA" id="ARBA00022801"/>
    </source>
</evidence>
<proteinExistence type="inferred from homology"/>
<keyword evidence="2 9" id="KW-0645">Protease</keyword>
<keyword evidence="7 9" id="KW-0482">Metalloprotease</keyword>
<dbReference type="EC" id="3.4.13.22" evidence="9 10"/>
<organism evidence="12 13">
    <name type="scientific">Thalassomonas viridans</name>
    <dbReference type="NCBI Taxonomy" id="137584"/>
    <lineage>
        <taxon>Bacteria</taxon>
        <taxon>Pseudomonadati</taxon>
        <taxon>Pseudomonadota</taxon>
        <taxon>Gammaproteobacteria</taxon>
        <taxon>Alteromonadales</taxon>
        <taxon>Colwelliaceae</taxon>
        <taxon>Thalassomonas</taxon>
    </lineage>
</organism>
<dbReference type="Pfam" id="PF01427">
    <property type="entry name" value="Peptidase_M15"/>
    <property type="match status" value="1"/>
</dbReference>
<evidence type="ECO:0000256" key="7">
    <source>
        <dbReference type="ARBA" id="ARBA00023049"/>
    </source>
</evidence>
<dbReference type="RefSeq" id="WP_053046921.1">
    <property type="nucleotide sequence ID" value="NZ_CP059733.1"/>
</dbReference>